<dbReference type="PROSITE" id="PS50005">
    <property type="entry name" value="TPR"/>
    <property type="match status" value="1"/>
</dbReference>
<proteinExistence type="predicted"/>
<dbReference type="STRING" id="502025.Hoch_2490"/>
<evidence type="ECO:0000313" key="4">
    <source>
        <dbReference type="EMBL" id="ACY15026.1"/>
    </source>
</evidence>
<feature type="chain" id="PRO_5003011331" evidence="3">
    <location>
        <begin position="32"/>
        <end position="560"/>
    </location>
</feature>
<dbReference type="Pfam" id="PF13176">
    <property type="entry name" value="TPR_7"/>
    <property type="match status" value="1"/>
</dbReference>
<dbReference type="SUPFAM" id="SSF48452">
    <property type="entry name" value="TPR-like"/>
    <property type="match status" value="1"/>
</dbReference>
<protein>
    <submittedName>
        <fullName evidence="4">Tetratricopeptide repeat protein</fullName>
    </submittedName>
</protein>
<name>D0LKH8_HALO1</name>
<dbReference type="EMBL" id="CP001804">
    <property type="protein sequence ID" value="ACY15026.1"/>
    <property type="molecule type" value="Genomic_DNA"/>
</dbReference>
<feature type="compositionally biased region" description="Low complexity" evidence="2">
    <location>
        <begin position="43"/>
        <end position="54"/>
    </location>
</feature>
<dbReference type="InterPro" id="IPR011990">
    <property type="entry name" value="TPR-like_helical_dom_sf"/>
</dbReference>
<dbReference type="AlphaFoldDB" id="D0LKH8"/>
<organism evidence="4 5">
    <name type="scientific">Haliangium ochraceum (strain DSM 14365 / JCM 11303 / SMP-2)</name>
    <dbReference type="NCBI Taxonomy" id="502025"/>
    <lineage>
        <taxon>Bacteria</taxon>
        <taxon>Pseudomonadati</taxon>
        <taxon>Myxococcota</taxon>
        <taxon>Polyangia</taxon>
        <taxon>Haliangiales</taxon>
        <taxon>Kofleriaceae</taxon>
        <taxon>Haliangium</taxon>
    </lineage>
</organism>
<evidence type="ECO:0000256" key="3">
    <source>
        <dbReference type="SAM" id="SignalP"/>
    </source>
</evidence>
<feature type="signal peptide" evidence="3">
    <location>
        <begin position="1"/>
        <end position="31"/>
    </location>
</feature>
<keyword evidence="1" id="KW-0802">TPR repeat</keyword>
<dbReference type="SMART" id="SM00028">
    <property type="entry name" value="TPR"/>
    <property type="match status" value="2"/>
</dbReference>
<dbReference type="eggNOG" id="COG0457">
    <property type="taxonomic scope" value="Bacteria"/>
</dbReference>
<dbReference type="InterPro" id="IPR019734">
    <property type="entry name" value="TPR_rpt"/>
</dbReference>
<dbReference type="HOGENOM" id="CLU_469820_0_0_7"/>
<sequence>MLCPRNKKTRISSFLVVALAASLLTAPALHAQEAPPADEAEQAAEPAPQAAAEFQPEEGQGEPGSPTLSRATELYDKSDYYSASIEFKKVIDGQTNDTDANKQRAEFFMGKTLYQLGFYAGALAYFDRIAAVGVGHRYHNATLKWLAALSRVLPETSGILEKVGAYDPSELEQPELEDVSNELFYLLGRHYYLRGEFDQAIALFTRVEREDPFYLRAKFFEGVTYVRKFEGKPAVDAFKELLVIGREYDENPERSPYDGRDVRKFEELAILQMARVFYSTQQYDTSIKYYEKLTQSSPDWLASLFEASWAYFMKTNNSKALGNIHTLNAPYFEDEFFPESTVLKAVIYYKYCLYDRALEAIAEYDTKYRPLRDKLRDVLGKHEDDADFFGYVSQIRGGEAGLDEDTQRLVLSALEDRTLRKTFSWVDELDREMELHSKADEAWRTTQIANEVLQELTLQRSLSEADAGKLARERIERLSRELREFGRDSIKIRIEVLNAQAGQISAEARGERISGDHREERIVVDDEHFMWKFNGEYWKDELGYYRFRIRSQCPRSGAAQ</sequence>
<evidence type="ECO:0000256" key="1">
    <source>
        <dbReference type="PROSITE-ProRule" id="PRU00339"/>
    </source>
</evidence>
<reference evidence="4 5" key="1">
    <citation type="journal article" date="2010" name="Stand. Genomic Sci.">
        <title>Complete genome sequence of Haliangium ochraceum type strain (SMP-2).</title>
        <authorList>
            <consortium name="US DOE Joint Genome Institute (JGI-PGF)"/>
            <person name="Ivanova N."/>
            <person name="Daum C."/>
            <person name="Lang E."/>
            <person name="Abt B."/>
            <person name="Kopitz M."/>
            <person name="Saunders E."/>
            <person name="Lapidus A."/>
            <person name="Lucas S."/>
            <person name="Glavina Del Rio T."/>
            <person name="Nolan M."/>
            <person name="Tice H."/>
            <person name="Copeland A."/>
            <person name="Cheng J.F."/>
            <person name="Chen F."/>
            <person name="Bruce D."/>
            <person name="Goodwin L."/>
            <person name="Pitluck S."/>
            <person name="Mavromatis K."/>
            <person name="Pati A."/>
            <person name="Mikhailova N."/>
            <person name="Chen A."/>
            <person name="Palaniappan K."/>
            <person name="Land M."/>
            <person name="Hauser L."/>
            <person name="Chang Y.J."/>
            <person name="Jeffries C.D."/>
            <person name="Detter J.C."/>
            <person name="Brettin T."/>
            <person name="Rohde M."/>
            <person name="Goker M."/>
            <person name="Bristow J."/>
            <person name="Markowitz V."/>
            <person name="Eisen J.A."/>
            <person name="Hugenholtz P."/>
            <person name="Kyrpides N.C."/>
            <person name="Klenk H.P."/>
        </authorList>
    </citation>
    <scope>NUCLEOTIDE SEQUENCE [LARGE SCALE GENOMIC DNA]</scope>
    <source>
        <strain evidence="5">DSM 14365 / CIP 107738 / JCM 11303 / AJ 13395 / SMP-2</strain>
    </source>
</reference>
<dbReference type="Proteomes" id="UP000001880">
    <property type="component" value="Chromosome"/>
</dbReference>
<evidence type="ECO:0000256" key="2">
    <source>
        <dbReference type="SAM" id="MobiDB-lite"/>
    </source>
</evidence>
<feature type="repeat" description="TPR" evidence="1">
    <location>
        <begin position="181"/>
        <end position="214"/>
    </location>
</feature>
<dbReference type="Gene3D" id="1.25.40.10">
    <property type="entry name" value="Tetratricopeptide repeat domain"/>
    <property type="match status" value="1"/>
</dbReference>
<feature type="region of interest" description="Disordered" evidence="2">
    <location>
        <begin position="32"/>
        <end position="69"/>
    </location>
</feature>
<keyword evidence="3" id="KW-0732">Signal</keyword>
<accession>D0LKH8</accession>
<evidence type="ECO:0000313" key="5">
    <source>
        <dbReference type="Proteomes" id="UP000001880"/>
    </source>
</evidence>
<keyword evidence="5" id="KW-1185">Reference proteome</keyword>
<gene>
    <name evidence="4" type="ordered locus">Hoch_2490</name>
</gene>
<dbReference type="KEGG" id="hoh:Hoch_2490"/>